<sequence length="277" mass="29927">MTTPDDVLRHAVLRRLDLLDEVAATGDTGALLPLARSEMHRLADGWRLLLEVHRPEEDGRCKACPGGRLRKRRWPCQVWLMAHRHLIGGGEEPRKRSRGLAALLRFGRGRGGRHSEQAQAQTPARPPEQTPAETSLGGVRAVRAPRLPAIAPPPSPAEMTMRLPALPAAPEPPMISTQRRPELSQAPVPDDPAWPSGSPLADLPPAPAMASVDPLTGFGGTLSVAQQPVAAQAVAAQPVAAPEPEPQGRHELVAQDEESQELRSMLEQYWKESPAAQ</sequence>
<feature type="region of interest" description="Disordered" evidence="1">
    <location>
        <begin position="108"/>
        <end position="142"/>
    </location>
</feature>
<accession>A0ABR6BHR6</accession>
<feature type="region of interest" description="Disordered" evidence="1">
    <location>
        <begin position="167"/>
        <end position="199"/>
    </location>
</feature>
<dbReference type="Proteomes" id="UP000517916">
    <property type="component" value="Unassembled WGS sequence"/>
</dbReference>
<feature type="region of interest" description="Disordered" evidence="1">
    <location>
        <begin position="235"/>
        <end position="263"/>
    </location>
</feature>
<dbReference type="RefSeq" id="WP_025360994.1">
    <property type="nucleotide sequence ID" value="NZ_BAAABQ010000009.1"/>
</dbReference>
<evidence type="ECO:0000256" key="1">
    <source>
        <dbReference type="SAM" id="MobiDB-lite"/>
    </source>
</evidence>
<dbReference type="EMBL" id="JACJID010000002">
    <property type="protein sequence ID" value="MBA8926428.1"/>
    <property type="molecule type" value="Genomic_DNA"/>
</dbReference>
<protein>
    <submittedName>
        <fullName evidence="2">Uncharacterized protein</fullName>
    </submittedName>
</protein>
<evidence type="ECO:0000313" key="3">
    <source>
        <dbReference type="Proteomes" id="UP000517916"/>
    </source>
</evidence>
<name>A0ABR6BHR6_9PSEU</name>
<keyword evidence="3" id="KW-1185">Reference proteome</keyword>
<reference evidence="2 3" key="1">
    <citation type="submission" date="2020-08" db="EMBL/GenBank/DDBJ databases">
        <title>Genomic Encyclopedia of Archaeal and Bacterial Type Strains, Phase II (KMG-II): from individual species to whole genera.</title>
        <authorList>
            <person name="Goeker M."/>
        </authorList>
    </citation>
    <scope>NUCLEOTIDE SEQUENCE [LARGE SCALE GENOMIC DNA]</scope>
    <source>
        <strain evidence="2 3">DSM 43850</strain>
    </source>
</reference>
<gene>
    <name evidence="2" type="ORF">BC739_003627</name>
</gene>
<comment type="caution">
    <text evidence="2">The sequence shown here is derived from an EMBL/GenBank/DDBJ whole genome shotgun (WGS) entry which is preliminary data.</text>
</comment>
<evidence type="ECO:0000313" key="2">
    <source>
        <dbReference type="EMBL" id="MBA8926428.1"/>
    </source>
</evidence>
<organism evidence="2 3">
    <name type="scientific">Kutzneria viridogrisea</name>
    <dbReference type="NCBI Taxonomy" id="47990"/>
    <lineage>
        <taxon>Bacteria</taxon>
        <taxon>Bacillati</taxon>
        <taxon>Actinomycetota</taxon>
        <taxon>Actinomycetes</taxon>
        <taxon>Pseudonocardiales</taxon>
        <taxon>Pseudonocardiaceae</taxon>
        <taxon>Kutzneria</taxon>
    </lineage>
</organism>
<proteinExistence type="predicted"/>